<evidence type="ECO:0000313" key="2">
    <source>
        <dbReference type="Proteomes" id="UP000033647"/>
    </source>
</evidence>
<dbReference type="EMBL" id="LAFY01004035">
    <property type="protein sequence ID" value="KJX95682.1"/>
    <property type="molecule type" value="Genomic_DNA"/>
</dbReference>
<reference evidence="1 2" key="1">
    <citation type="submission" date="2015-03" db="EMBL/GenBank/DDBJ databases">
        <title>RNA-seq based gene annotation and comparative genomics of four Zymoseptoria species reveal species-specific pathogenicity related genes and transposable element activity.</title>
        <authorList>
            <person name="Grandaubert J."/>
            <person name="Bhattacharyya A."/>
            <person name="Stukenbrock E.H."/>
        </authorList>
    </citation>
    <scope>NUCLEOTIDE SEQUENCE [LARGE SCALE GENOMIC DNA]</scope>
    <source>
        <strain evidence="1 2">Zb18110</strain>
    </source>
</reference>
<accession>A0A0F4GFB6</accession>
<organism evidence="1 2">
    <name type="scientific">Zymoseptoria brevis</name>
    <dbReference type="NCBI Taxonomy" id="1047168"/>
    <lineage>
        <taxon>Eukaryota</taxon>
        <taxon>Fungi</taxon>
        <taxon>Dikarya</taxon>
        <taxon>Ascomycota</taxon>
        <taxon>Pezizomycotina</taxon>
        <taxon>Dothideomycetes</taxon>
        <taxon>Dothideomycetidae</taxon>
        <taxon>Mycosphaerellales</taxon>
        <taxon>Mycosphaerellaceae</taxon>
        <taxon>Zymoseptoria</taxon>
    </lineage>
</organism>
<protein>
    <submittedName>
        <fullName evidence="1">Uncharacterized protein</fullName>
    </submittedName>
</protein>
<dbReference type="Proteomes" id="UP000033647">
    <property type="component" value="Unassembled WGS sequence"/>
</dbReference>
<evidence type="ECO:0000313" key="1">
    <source>
        <dbReference type="EMBL" id="KJX95682.1"/>
    </source>
</evidence>
<sequence>MGPLVQLRSLLQDSGSCSSFSSDSGALHAGSVPDLAVRTGYFEITFDTTPLFQQIGWTLGK</sequence>
<comment type="caution">
    <text evidence="1">The sequence shown here is derived from an EMBL/GenBank/DDBJ whole genome shotgun (WGS) entry which is preliminary data.</text>
</comment>
<dbReference type="AlphaFoldDB" id="A0A0F4GFB6"/>
<name>A0A0F4GFB6_9PEZI</name>
<feature type="non-terminal residue" evidence="1">
    <location>
        <position position="61"/>
    </location>
</feature>
<gene>
    <name evidence="1" type="ORF">TI39_contig4072g00001</name>
</gene>
<keyword evidence="2" id="KW-1185">Reference proteome</keyword>
<proteinExistence type="predicted"/>